<dbReference type="AlphaFoldDB" id="A0A426UTC2"/>
<dbReference type="Proteomes" id="UP000277256">
    <property type="component" value="Unassembled WGS sequence"/>
</dbReference>
<comment type="caution">
    <text evidence="1">The sequence shown here is derived from an EMBL/GenBank/DDBJ whole genome shotgun (WGS) entry which is preliminary data.</text>
</comment>
<dbReference type="EMBL" id="RSEB01000006">
    <property type="protein sequence ID" value="RRR96877.1"/>
    <property type="molecule type" value="Genomic_DNA"/>
</dbReference>
<evidence type="ECO:0000313" key="1">
    <source>
        <dbReference type="EMBL" id="RRR96877.1"/>
    </source>
</evidence>
<organism evidence="1 2">
    <name type="scientific">Glycomyces terrestris</name>
    <dbReference type="NCBI Taxonomy" id="2493553"/>
    <lineage>
        <taxon>Bacteria</taxon>
        <taxon>Bacillati</taxon>
        <taxon>Actinomycetota</taxon>
        <taxon>Actinomycetes</taxon>
        <taxon>Glycomycetales</taxon>
        <taxon>Glycomycetaceae</taxon>
        <taxon>Glycomyces</taxon>
    </lineage>
</organism>
<keyword evidence="2" id="KW-1185">Reference proteome</keyword>
<proteinExistence type="predicted"/>
<evidence type="ECO:0000313" key="2">
    <source>
        <dbReference type="Proteomes" id="UP000277256"/>
    </source>
</evidence>
<sequence>MSGRTYDWSNGVIEYELRCDSCGQVFECGDDSYYSWPVLCAAAEAEGWSIGSGFDGGHECAGCSSVSPRAGLAAARAA</sequence>
<gene>
    <name evidence="1" type="ORF">EIW28_20790</name>
</gene>
<reference evidence="1 2" key="1">
    <citation type="submission" date="2018-12" db="EMBL/GenBank/DDBJ databases">
        <title>Glycomyces sp. YIM 121974 draft genome.</title>
        <authorList>
            <person name="Li Q."/>
        </authorList>
    </citation>
    <scope>NUCLEOTIDE SEQUENCE [LARGE SCALE GENOMIC DNA]</scope>
    <source>
        <strain evidence="1 2">YIM 121974</strain>
    </source>
</reference>
<dbReference type="OrthoDB" id="5196243at2"/>
<accession>A0A426UTC2</accession>
<protein>
    <submittedName>
        <fullName evidence="1">Uncharacterized protein</fullName>
    </submittedName>
</protein>
<dbReference type="RefSeq" id="WP_125249631.1">
    <property type="nucleotide sequence ID" value="NZ_RSEB01000006.1"/>
</dbReference>
<name>A0A426UTC2_9ACTN</name>